<feature type="compositionally biased region" description="Basic and acidic residues" evidence="1">
    <location>
        <begin position="5243"/>
        <end position="5255"/>
    </location>
</feature>
<feature type="compositionally biased region" description="Basic and acidic residues" evidence="1">
    <location>
        <begin position="1259"/>
        <end position="1275"/>
    </location>
</feature>
<feature type="region of interest" description="Disordered" evidence="1">
    <location>
        <begin position="7037"/>
        <end position="7059"/>
    </location>
</feature>
<feature type="compositionally biased region" description="Acidic residues" evidence="1">
    <location>
        <begin position="443"/>
        <end position="453"/>
    </location>
</feature>
<feature type="compositionally biased region" description="Polar residues" evidence="1">
    <location>
        <begin position="676"/>
        <end position="690"/>
    </location>
</feature>
<feature type="compositionally biased region" description="Polar residues" evidence="1">
    <location>
        <begin position="6663"/>
        <end position="6676"/>
    </location>
</feature>
<feature type="region of interest" description="Disordered" evidence="1">
    <location>
        <begin position="4643"/>
        <end position="4695"/>
    </location>
</feature>
<dbReference type="EnsemblMetazoa" id="XM_038189550.1">
    <property type="protein sequence ID" value="XP_038045478.1"/>
    <property type="gene ID" value="LOC119720042"/>
</dbReference>
<feature type="chain" id="PRO_5038275575" evidence="2">
    <location>
        <begin position="28"/>
        <end position="7538"/>
    </location>
</feature>
<dbReference type="RefSeq" id="XP_038045477.1">
    <property type="nucleotide sequence ID" value="XM_038189549.1"/>
</dbReference>
<feature type="region of interest" description="Disordered" evidence="1">
    <location>
        <begin position="3680"/>
        <end position="3704"/>
    </location>
</feature>
<evidence type="ECO:0000256" key="1">
    <source>
        <dbReference type="SAM" id="MobiDB-lite"/>
    </source>
</evidence>
<feature type="region of interest" description="Disordered" evidence="1">
    <location>
        <begin position="674"/>
        <end position="704"/>
    </location>
</feature>
<feature type="region of interest" description="Disordered" evidence="1">
    <location>
        <begin position="7185"/>
        <end position="7218"/>
    </location>
</feature>
<feature type="compositionally biased region" description="Polar residues" evidence="1">
    <location>
        <begin position="7447"/>
        <end position="7465"/>
    </location>
</feature>
<feature type="region of interest" description="Disordered" evidence="1">
    <location>
        <begin position="440"/>
        <end position="515"/>
    </location>
</feature>
<feature type="region of interest" description="Disordered" evidence="1">
    <location>
        <begin position="2295"/>
        <end position="2314"/>
    </location>
</feature>
<feature type="compositionally biased region" description="Polar residues" evidence="1">
    <location>
        <begin position="3680"/>
        <end position="3702"/>
    </location>
</feature>
<keyword evidence="2" id="KW-0732">Signal</keyword>
<feature type="compositionally biased region" description="Polar residues" evidence="1">
    <location>
        <begin position="2973"/>
        <end position="2982"/>
    </location>
</feature>
<feature type="region of interest" description="Disordered" evidence="1">
    <location>
        <begin position="6058"/>
        <end position="6117"/>
    </location>
</feature>
<feature type="region of interest" description="Disordered" evidence="1">
    <location>
        <begin position="2190"/>
        <end position="2220"/>
    </location>
</feature>
<feature type="compositionally biased region" description="Polar residues" evidence="1">
    <location>
        <begin position="6058"/>
        <end position="6091"/>
    </location>
</feature>
<feature type="region of interest" description="Disordered" evidence="1">
    <location>
        <begin position="7440"/>
        <end position="7476"/>
    </location>
</feature>
<feature type="compositionally biased region" description="Basic and acidic residues" evidence="1">
    <location>
        <begin position="6620"/>
        <end position="6632"/>
    </location>
</feature>
<feature type="compositionally biased region" description="Low complexity" evidence="1">
    <location>
        <begin position="2958"/>
        <end position="2972"/>
    </location>
</feature>
<feature type="region of interest" description="Disordered" evidence="1">
    <location>
        <begin position="6614"/>
        <end position="6635"/>
    </location>
</feature>
<feature type="compositionally biased region" description="Low complexity" evidence="1">
    <location>
        <begin position="2809"/>
        <end position="2823"/>
    </location>
</feature>
<organism evidence="3 4">
    <name type="scientific">Patiria miniata</name>
    <name type="common">Bat star</name>
    <name type="synonym">Asterina miniata</name>
    <dbReference type="NCBI Taxonomy" id="46514"/>
    <lineage>
        <taxon>Eukaryota</taxon>
        <taxon>Metazoa</taxon>
        <taxon>Echinodermata</taxon>
        <taxon>Eleutherozoa</taxon>
        <taxon>Asterozoa</taxon>
        <taxon>Asteroidea</taxon>
        <taxon>Valvatacea</taxon>
        <taxon>Valvatida</taxon>
        <taxon>Asterinidae</taxon>
        <taxon>Patiria</taxon>
    </lineage>
</organism>
<feature type="compositionally biased region" description="Low complexity" evidence="1">
    <location>
        <begin position="2511"/>
        <end position="2525"/>
    </location>
</feature>
<evidence type="ECO:0000313" key="4">
    <source>
        <dbReference type="Proteomes" id="UP000887568"/>
    </source>
</evidence>
<evidence type="ECO:0000313" key="3">
    <source>
        <dbReference type="EnsemblMetazoa" id="XP_038045477.1"/>
    </source>
</evidence>
<feature type="region of interest" description="Disordered" evidence="1">
    <location>
        <begin position="3508"/>
        <end position="3539"/>
    </location>
</feature>
<proteinExistence type="predicted"/>
<feature type="region of interest" description="Disordered" evidence="1">
    <location>
        <begin position="6649"/>
        <end position="6682"/>
    </location>
</feature>
<protein>
    <submittedName>
        <fullName evidence="3">Uncharacterized protein</fullName>
    </submittedName>
</protein>
<dbReference type="GeneID" id="119720042"/>
<feature type="region of interest" description="Disordered" evidence="1">
    <location>
        <begin position="759"/>
        <end position="792"/>
    </location>
</feature>
<accession>A0A913Z1D2</accession>
<feature type="region of interest" description="Disordered" evidence="1">
    <location>
        <begin position="311"/>
        <end position="360"/>
    </location>
</feature>
<feature type="region of interest" description="Disordered" evidence="1">
    <location>
        <begin position="2807"/>
        <end position="2833"/>
    </location>
</feature>
<feature type="compositionally biased region" description="Low complexity" evidence="1">
    <location>
        <begin position="7331"/>
        <end position="7342"/>
    </location>
</feature>
<reference evidence="3" key="1">
    <citation type="submission" date="2022-11" db="UniProtKB">
        <authorList>
            <consortium name="EnsemblMetazoa"/>
        </authorList>
    </citation>
    <scope>IDENTIFICATION</scope>
</reference>
<feature type="region of interest" description="Disordered" evidence="1">
    <location>
        <begin position="3105"/>
        <end position="3129"/>
    </location>
</feature>
<dbReference type="OrthoDB" id="7461821at2759"/>
<feature type="region of interest" description="Disordered" evidence="1">
    <location>
        <begin position="7268"/>
        <end position="7345"/>
    </location>
</feature>
<dbReference type="EnsemblMetazoa" id="XM_038189552.1">
    <property type="protein sequence ID" value="XP_038045480.1"/>
    <property type="gene ID" value="LOC119720042"/>
</dbReference>
<dbReference type="EnsemblMetazoa" id="XM_038189549.1">
    <property type="protein sequence ID" value="XP_038045477.1"/>
    <property type="gene ID" value="LOC119720042"/>
</dbReference>
<feature type="compositionally biased region" description="Polar residues" evidence="1">
    <location>
        <begin position="2394"/>
        <end position="2412"/>
    </location>
</feature>
<evidence type="ECO:0000256" key="2">
    <source>
        <dbReference type="SAM" id="SignalP"/>
    </source>
</evidence>
<feature type="compositionally biased region" description="Polar residues" evidence="1">
    <location>
        <begin position="2209"/>
        <end position="2220"/>
    </location>
</feature>
<feature type="region of interest" description="Disordered" evidence="1">
    <location>
        <begin position="2509"/>
        <end position="2528"/>
    </location>
</feature>
<feature type="compositionally biased region" description="Polar residues" evidence="1">
    <location>
        <begin position="5233"/>
        <end position="5242"/>
    </location>
</feature>
<dbReference type="OMA" id="IDESTMM"/>
<feature type="region of interest" description="Disordered" evidence="1">
    <location>
        <begin position="3254"/>
        <end position="3281"/>
    </location>
</feature>
<feature type="compositionally biased region" description="Basic and acidic residues" evidence="1">
    <location>
        <begin position="694"/>
        <end position="704"/>
    </location>
</feature>
<feature type="region of interest" description="Disordered" evidence="1">
    <location>
        <begin position="2383"/>
        <end position="2414"/>
    </location>
</feature>
<dbReference type="RefSeq" id="XP_038045480.1">
    <property type="nucleotide sequence ID" value="XM_038189552.1"/>
</dbReference>
<feature type="compositionally biased region" description="Basic and acidic residues" evidence="1">
    <location>
        <begin position="645"/>
        <end position="658"/>
    </location>
</feature>
<feature type="region of interest" description="Disordered" evidence="1">
    <location>
        <begin position="2956"/>
        <end position="2983"/>
    </location>
</feature>
<name>A0A913Z1D2_PATMI</name>
<feature type="region of interest" description="Disordered" evidence="1">
    <location>
        <begin position="7093"/>
        <end position="7137"/>
    </location>
</feature>
<feature type="compositionally biased region" description="Acidic residues" evidence="1">
    <location>
        <begin position="7292"/>
        <end position="7305"/>
    </location>
</feature>
<feature type="region of interest" description="Disordered" evidence="1">
    <location>
        <begin position="5730"/>
        <end position="5749"/>
    </location>
</feature>
<feature type="compositionally biased region" description="Polar residues" evidence="1">
    <location>
        <begin position="2824"/>
        <end position="2833"/>
    </location>
</feature>
<feature type="compositionally biased region" description="Low complexity" evidence="1">
    <location>
        <begin position="3107"/>
        <end position="3121"/>
    </location>
</feature>
<sequence>MTSIGNATPLVCLVVLILALLVPPAAQQGGASPPINCPQNTVSVGVLIAACVAVLVGTLIFEGLAILCYRRYCKDREKPQKVAHRFMISPDQELVVKENLGYESDSDAQERSLREAKEKKRASIFNISETKDNMMYVPALYRNPITKDRDTGSAIMNGYHDYEPDYGMDTMFTYNAGWGSRVPNILSGKGNTNSLESLYTDADEYPILHTPHGVGPVNFASSKFRDGFGRKSIDIHEDDGDVTTYTYTTGFGGKVRREVATVTSETGDDIEIEGDRVTWRKCKLPDEVVLDMDEEEAKPETRIAIDDNFTIGKPTSTRRQEYTTAEVHSDSQGTSYDPSGNFILRATPSTSRSDSSDDDLYDYGDSIERQQQTLNMPKHSPGTIGHGTFRATVGGIPLDHGSSEEESPTELFNSRYRYSTGLNKAKLVAMRAAAAAHAREGILNEEDPPEDQGQDGMPPVMGYIKLVKPDDSSQDGSSEEQQYHVMPRRDSDSPNSVRLYPVNSRGKPISIQTQLPGGFSRDSYIRHRRETYIEVSDAGVQCEIIPRGGRPGQEKTSILRKERTSYDQEMNSVDDIPTIGVIRLMHPKSSKHVRIREDQTDYSTMTFSEEDLTSASLEDVSYRSTSRSNERMSPRPRRARSAPARSERAPMTEDDQRPFEEVPTIGVIRLVRPDSASDTSGVDSEVTSGEESVPGDRFHGPRNDKWTQHEVPIVRLAQQILQESVNERGSSQRSLHRLDQDMGDIPTIGVVRLVRPKSTTHDVRPMTSSRVDERFDESEETNRQTSSRVTPVSDMPTIGVIKLLQQESRREPTSRFPVSVVDRGTQPINTWAQLLREMHSMVESEILRKMSKKQHDQPTDETDALPRTISVIKLKREEVQVQPQVPYSLMDQSTQSSAEMRDEATMPTFGWSHLIHEVEDQIEERYKRMSAPAPKEEFQATKSVQKLGVIQLKTAPEKIIRDSFTQVSGPDTYEKSTGPAWSFKELVEEVEEEAVQKFKKTLKQLDRSAEPQDFHEPVRSVSVIKLKKEPGQEKLVRDSVTQISGPNTYEKSTGSTLTFAEIKEEIEEEAVREFKRTLSQLDRPAVVSQDGPQPVRSVSVIKLQKEPEAEKPTVTSRGVQPDLPWRELKEEIEDEAIEEYKKQMRRFQPKEAVQQVPETQAPTVSVIKLKGPKTKPAPEKWDNITQCDLIEPKPVMADQVTEPARPWSDVLHNVRRILENEYRRTITELETRLTSLPKDQPIVETVPTVAVFKLKGPDVHVQPEPEKTKMMDEKTQAAPRTSEQETAPERPWKNILTDVRKILENEYRRTIRELEDQLSGRDEPDSGKTMAYFKLSAPEVPKVQTVSMYTQIDAPQTGDQGTLPERPWGDLIQDVRSSVENEYRVTIRELESQLAERPKDVTKEPTRLGIFKLKGPKQQKVKKPVLHDTFTQPAKPWLTLMSEMEENVERRLSMKKIKPVAVEPEIVQQTQQVVEMTPQIKPTTADVMTQASQPATSSKASQSVSVQRSSMSTEANIQPNVTERSTSCDLLRPGISEQVQVKPMTAIKSTVTEVTKSSDFFQLFKPEFSMQETQASPSKTSTATMPQKSLLQEVGIQTRPSTEDLEVITDLVSTSDLSIQVEMQSTPEIPIITPTIMQPVHAPVTFKEPDVEKIDFAVQVVPEKTSRASATELRKYVDNFVQVASPKPTQEVFGAQVQPDVTDGHSSIVIEMKDVGTDNLQVHSTEKSTEISIVKELLDLAVQVKPEVKSRVAATDKKKYSDVSSQADDAPIEEMADTLDSSIQAVPNINVSFTSMDTPKSTDAFTQLKPLVIQQGDKSIQVNANMAEVGTETPVVSYVDNSSQMNISTLSQHVQARTLQADATTGKELLTNEISTQPDIATKQEVSVQVSMEIETEPAIIKAVVQSEQYSMPTLPTPAEVTDFAMQTMSQTAEFSNQYVPQTTDKYTEKKMDGHSFALQVSQNSTDSSTETMEVVQKTVPVQVRPRTVDKATEYSESKPDGIDIGIQYSIDSNEIGVSAEPQVIDDGTLMEIKLQLDVGTQADCEITVEPAIIQEVIKAPEESVALMNWDVETSDADTQTIQGETTQRGTSPDGIKTADAVVQHVQLRNIKDGSVQADPDVTTTGTLAFTVDHIVHATQVKPQTIDRGMTTVIRGSVERSNMANLLPKAYVKPPSKDVSVQMQPVSNLKTQSTLTDKTEMKSMPVQASPATSTHGQTSRPDVIEQWSMTHEAPEKEVIELIIPQIEKPVEAPIPILKAELLDKTTQVILPSTNDMFSSIEISQTQTATQYDHDNDEMSTQTDVEAEPELTSSSTQMDVHVVDTTAQTIPVKRETIGLSTDVTQFRASFTQYEPEQFKSSASNQTSVNTCSTGFSPEKIVLKSTGISPEKRDVTTSSTQYQKSVTEDSSMQTEEQEELEIIEEIVSLEKIETLESAPIFPEVELTNTDTQTEREVLPIMSDVGSQHEVGIKTSVVQTIQVKLESKAMSTTGPQLRESVVQYEPERFRTAVSSQTTVPTRTTGSSTEKASFKTTGVSPVKVDVKASSTQYQIAVLQDNSMQTEDQEEPISIEEFITVERAPVVEFMPEYPAVELADAETQAELVTTDRAILTDPETHIVMKSSDVQTVKLQLKSKFTSTFGPQLKESVVQYEPERFRMAASSQTTVPTRTTGSSTEKASFKTTGVSPDKVNVKASSTQYQMTITQDNSMQTEEKEEPIPLEELVTVEQAPVVEFMPEYPAVELADAETQAELVTTDRAILTDPEIHKVMKSSDVQTAKLQLESKFTSTFGPQLKESVVQYEPERFRMAASSQTTVPTRTTGSSTEKASFKTTGVSPDKVNVKASSTQYQMTITQDNSMQTEEKEEPIPLEELVTVEQAPVVEFMPEYPAVELADAETQAELVTTDRAILTDPETHKVMKSSDVQTAKLQLESKFTSTFGPQLKESVVQYEPERFRMAASSQTTVPTRTTGSSTEKASFKTTGVSPDKVNVKASSTQYQMTITQDNSMQTEEKEEPIPLEELVTVEQAPVVEFMPEYPAVELADAETQAELVTTDRAILTDPETHKVMKSSDVQTAKLQLESKFTSTFGPQLKESVVQYEPERFRMAASSQTTVPTRTTGSSTEKASFKTTGVSPDKVNVKASSTQYQMTITQDNSMQTEEKEEPIPLEELVTVEQAPVVEFMPEYPAVELADAETQAELVTTDRAILTDPETHKVMKSSDVQTAKLQLESKFTSTFGPQLKESVVQYEPERFRMAASSQTTVPTRTTGSSTEKASFKTTGVSPDKVNVKASSTQYQITITQDNSMQTEEKEEPIPLEELVTVEQAPVVEFMPDFPPVELVDAETQAEPVTTDRAILTRPESREKTTSTFVKKYTQAYVQNVPRMTSVSQQMTMQRPQLVSQGTTMVKIQLTSIPTQAQPSTRAFGQMMEPMVNDHWSMTDEEPVEEMIASQVATVVESMPELPVETQDADVQVEPKTSNIAIETYPETAEQGSLVQPETREVPSQMSIHQATVSAQATVKHSTMSSQTDQEEKKRLKNSGVQTQQYLVTSSSYVPLKEKSYKSVEHMGDLVGIQPRGPIKTQHKNLQASVSTATMMSQSTGPEQTATGFQTEEMVEVTDMEVQTNPVTIIDFVPVLKDSTVQYEPMYFYSASTQAEIPTMHQHVSAVVQNRNQETTTHIIKVQPSSSQTEAHQGEDNSSQTDAMSEPEPLIAPMKIEPVLFAPPALLPETQVAESQTDNVVSTDQSTSIKLPKLLHTYAQVGPRMQDTNTMTPVKQYAPVAVQNEPEMLSQMMQTSPDVREGMTLTEKPDITDQASQHDTASMHISSQAAPESYDASTSFDLVVQELIEAGTQHIIELRNFETQTHTDKRDQASFVDIEMQESDCQTELTIEDLEEMLATLKQKLDEKPMVQEFIIPEQLNPVESPMSFPIDTEDSGIQTFLETVQRSTSPILLEVKHAITQYEAELKEFGVQVKPDVIDKEIETFIVKVHDAAIQYASLYGKDKPTQFSPDVNDAESLTDQKEYQHSYTNTKSISLSSKTMQANPQNMDKATTPTLQQYDKRATQTSAAETITRGTQREYAPVAEQNEPEMLSQMMQTSPDVREGMTLTEKPDITDQASQHDTASMHVSSQAAPESYDASTSFDLVVQELIEAGTQHIIELRNFETQTHTDKRDQASFVDIEMQESDCQTELTIEDLEEMLATLKQKLDGKPMVQEFIIPEQLNPVESPMSFPIDTEDSGVQTFLETVQRSTSPILLEVKHAITQYEAELKEFGVQVKPDVIDKEMETFIVKVHDAAIQYASLYGKDKPTQFSPDVNDAGSLTDQKEYQHSYTNTKSISLSSKTMQANPQNMDKATTPTLQQYDKRATQTSAAEMVTRWTQREILWADAPIQVRPVLDDATSQTDTIIKEDIAAILKPIEKKEVRLEMKSFKETNTVEIQTDPVIIKSARPDDDDESWLDSGIDTDVQTDPVVILSDLDSEIELMDEDSQTCPIDMIDADIQVETRKEVNDTTSQTSPQPQVDKTVQTMPKQISYASTVTTTPMVRPISSQTFPTKTATKGFQFEPVPYLTNEDINTQTPGTLTKEQGTHALESQVETSTTQTDEMPVIEPEIIHVANLQPVEAQMTFSAPEAEVIDTGVQASTEVTDEDSQTTRVFTTDRPSSPGISYAVAESQTVSPAHRTKDTQYEPNAAQKKTQTEATVTVSMGTATYQVISQDICLQTFLETKPEIVDRSMQHAAVVFTGYSQTEETQHQHEETQTDQVDEEIQFITPSPEFLEAFTQTTDKRSNAGAQTEGLHVVESGTNAPLTKKQVGVTQTLRTSTWSEGTVTEPLKSVSMAVQTDAIPVRVVDEHISPVHLQPVHAPLKLPEYKPELKDASIQADVKTNERSMQHESENTQFNIFSTRVVKGEVKPTVLSEFSMTPQKKHFISHLESSAYPKEETLTYKHSVHAHTQVKPEVDEVPVQVQPLQDDRSTATEEQIFTSTEVQTEFAEEPMKEVIRVSQVPLQQTPFLDLGPILMDSGVQVKPKTTDHGMSPIELERGPMLLDTAAQHEIYSENAFSQTFTYQQEKSTYTSIDVRQESSQATTEKKDSGVQAKTPKHFVHARTQVKPDVDDIPVQVQPIQDDQSTATEEIIFTSIEVQTEFAEEPMEEVIRISHVPEQQTPFLDLGPILIDTGTQVEPKTSDQGMSAVDPGPVLLDATAQHEIYLEHAVSQTFIDQQEKSTYTTVNVRQENSQATTEKRDAGVQAKTEREVSLMTSGIQTVVIHEEKPQMIDMAMQFRPLNTDQATLTSIVATTSSHSNTEPVNMRQAMVQVGIKPDTESRATLTTPKYVRNITTQAETKCYDACVQHDDLPDLADKGLQIKPVMVDDTSETVQSRHVDRPTQVDMDGMKPETTDVSIQHGEEKDMRDKISQVKPISTEAGVLTEVFTKDKGNQASFAPEVDEIIRPDVTELQHAPVPFPEVMTTDKSIQHQPSVDIQTVQTSIDVSERASSPVGPDYSDVSSQTRTDASNIGLQTNFQETSTAEVQAVMSFFSEESYKMESVEEDLISAQVVTEEQHIAPLPTVQYQDAEMQYNPTTEDSTTETVSTGIDFANQSQPLTIEQGTTTDITKHSQAEVQVDIGNSSVITHETAVQHERMFKPVDVFTQAHPLTVEEGTSTMPLKKTEVSVQYIAPSDKRPSSPRIVTQTTDKGTLAQYVTSQSSTQTILFKSDVGIQSKPNTKSELTHAAIKPDSHDQSTATKPDVRAFETQTFFPKKSEGSQCDQTTLVHNTSQYERMFVEDNSVQVKPVIREQANSPIFKRKEVDNASSQTDTLPEDMDSSIEDLIRSAPHQPFKPQADSDFMHDYSDRLCEYLDRDEQMPVHVEHPIERIKELSQFVPRQENSSPIWDYAGDFSSRLYDTEMTESIDIIDRLFTSNQSTFELEEPIAKDETDQQLAAPKYYIESAVQTGPLRTKERSTSPLFPPTKEAQSQFDKDIGHTDTNVQASPITASESSYTAPVFSQDVSAQVDFDIEEVPTSDAATQHYTLGQDISAQVEPLMTDAGMTCKVDSTPTSTQAKPETLEQGTSTLKQSTPTSDMQTQAKPDAVAKTTSPLAIRKNQMAVQTKVDQRHIPTQYDRVSSADAVVQMSPQSLEKGTSTKPENRDVSIYVIPTQRHESTQYEQSIKTMDFMVQYRAQHLDISTQSIEFKATCLDRASSPINMTPEKILQDISPITESAIQPVMVQQVSASPTRLQHFSRVDDTELRQEIRNEIRMEVIHEIREEIREEVREEVRKNQMAVQTKADQHYIPTQYDRVSSADKVVQMSPQSLEKGTSTKPQNRDVSIHVIPTQRHETTQYEQSIKTMDFMVQYRAQHLDISTQSIDSKAACLDRASSPINMAPEKILQDTSPIAESPIKPVLVQQVSASPTRLQPFSPIDDTEVRQEIRNEIRMEVIREIREEIREEVRQEIWEEVREELLHEVQHEVNSRVEMEVRDELRTELEITVREELREEFIEEYKEEILIEIKEELKIEFESRIRLEFEERTRDDLEFKIRREIEPRVRSDLEPIIRRELEQEYIKETIHEVRTEAPVMYQPSEYKAEPVKPLMLDRGTSPVMKNLHDAPTQVSTVTKDRSSQYDKPSKPVDGITQTKVYTVECGTTPDNVRTSDAPVQAQPSMTHRGTTPSEKPSRESGIQVVVQKMDKCDQYEAKPSQSDVSVQFSHDPQTVGFLCQVQPDTDEQGTSMEVTKIHQTYVQTENPLIRSENTQTVTDQMDATCQSEPVFHRDTTMQVKPVTFDKSTSTQPQETGDYSTQVELIEPYETTQKIPVKQQDSSVQYERSMDVTDRRLQAKPVVREQANSPLSFLTFDIISPQRQDPVHAPFYTVQTRDAPNERAYITEIITGEKVPPAEQTLPMFTSPNTSAEPTSSKFSYSFNDRPGSTHQAKSPLEPLVARLDYVPMKSTDLDAIRPTVSRTSYRSSYESSYESSSRFTRDVLQSMPPRCGMILLQTTAAGTTYTSAFRTSTPTTRVSDPSTSLFSHTSILEQGKPVESTPPITSPILSDTESDSLPEMSELEKIRRDLRLSKVIVTDDQATLVGYFVNRDDEPQTPDLPNGSPFSPPEYAHQSSRFEYSSHSKFSHIPQSPHRGRQHFMNLEHTPTESIPNIIMDDEDFPTPTEEGDWFKRETSAYRLNVPYDKKGSPRPGARIVHSLSPSQSPSHTPGRMSPVFLSSEDGHPVELLPIPRGMVTRLSDLLSDGIPSDDESVLPMSRLSEMIEKHRELSQPPKWSPRSDLSTSTSQDPESEVDTTDSDTDTESFSAVMDFTDPFLHENPNFWRGGPTDFTTSSTNSDVSSDDDDVTVYGDCDVYSFDLPFFAPSKPSRSPQDASWMPGEPPRKRHSVIKIDRQRVREELSMSEVVLPDGPPRLTGYRINMDDGNWQRDRYSNRLSRSEPDLYRSTTSNATVTSPPSYSTAYPYTKLGSSRRHPAPEQLMVDAGSMPALSAEIRYAKLVKKQEISHTQQSKYSRLSHSDPDLASWQEELFDVGHF</sequence>
<keyword evidence="4" id="KW-1185">Reference proteome</keyword>
<feature type="compositionally biased region" description="Polar residues" evidence="1">
    <location>
        <begin position="7115"/>
        <end position="7126"/>
    </location>
</feature>
<feature type="region of interest" description="Disordered" evidence="1">
    <location>
        <begin position="1259"/>
        <end position="1288"/>
    </location>
</feature>
<feature type="compositionally biased region" description="Low complexity" evidence="1">
    <location>
        <begin position="2660"/>
        <end position="2674"/>
    </location>
</feature>
<feature type="compositionally biased region" description="Polar residues" evidence="1">
    <location>
        <begin position="2675"/>
        <end position="2684"/>
    </location>
</feature>
<dbReference type="Proteomes" id="UP000887568">
    <property type="component" value="Unplaced"/>
</dbReference>
<feature type="region of interest" description="Disordered" evidence="1">
    <location>
        <begin position="5081"/>
        <end position="5101"/>
    </location>
</feature>
<feature type="compositionally biased region" description="Polar residues" evidence="1">
    <location>
        <begin position="4653"/>
        <end position="4666"/>
    </location>
</feature>
<feature type="signal peptide" evidence="2">
    <location>
        <begin position="1"/>
        <end position="27"/>
    </location>
</feature>
<feature type="region of interest" description="Disordered" evidence="1">
    <location>
        <begin position="5233"/>
        <end position="5255"/>
    </location>
</feature>
<feature type="compositionally biased region" description="Polar residues" evidence="1">
    <location>
        <begin position="7282"/>
        <end position="7291"/>
    </location>
</feature>
<feature type="region of interest" description="Disordered" evidence="1">
    <location>
        <begin position="2658"/>
        <end position="2685"/>
    </location>
</feature>
<feature type="compositionally biased region" description="Polar residues" evidence="1">
    <location>
        <begin position="3271"/>
        <end position="3280"/>
    </location>
</feature>
<feature type="compositionally biased region" description="Low complexity" evidence="1">
    <location>
        <begin position="3256"/>
        <end position="3270"/>
    </location>
</feature>
<dbReference type="RefSeq" id="XP_038045478.1">
    <property type="nucleotide sequence ID" value="XM_038189550.1"/>
</dbReference>
<feature type="region of interest" description="Disordered" evidence="1">
    <location>
        <begin position="606"/>
        <end position="658"/>
    </location>
</feature>
<feature type="compositionally biased region" description="Polar residues" evidence="1">
    <location>
        <begin position="3508"/>
        <end position="3527"/>
    </location>
</feature>